<evidence type="ECO:0000256" key="1">
    <source>
        <dbReference type="SAM" id="Phobius"/>
    </source>
</evidence>
<dbReference type="Proteomes" id="UP000236063">
    <property type="component" value="Unassembled WGS sequence"/>
</dbReference>
<proteinExistence type="predicted"/>
<keyword evidence="1" id="KW-0472">Membrane</keyword>
<comment type="caution">
    <text evidence="2">The sequence shown here is derived from an EMBL/GenBank/DDBJ whole genome shotgun (WGS) entry which is preliminary data.</text>
</comment>
<evidence type="ECO:0000313" key="3">
    <source>
        <dbReference type="Proteomes" id="UP000236063"/>
    </source>
</evidence>
<keyword evidence="3" id="KW-1185">Reference proteome</keyword>
<evidence type="ECO:0000313" key="2">
    <source>
        <dbReference type="EMBL" id="PNF67294.1"/>
    </source>
</evidence>
<keyword evidence="1" id="KW-0812">Transmembrane</keyword>
<reference evidence="2 3" key="1">
    <citation type="submission" date="2018-01" db="EMBL/GenBank/DDBJ databases">
        <title>Multi-drug resistant Enterobacter species isolated from the International Space Station and comparative genomic analyses with human pathogenic strains.</title>
        <authorList>
            <person name="Singh N.K."/>
            <person name="Bezdan D."/>
            <person name="McIntyre A."/>
            <person name="Sielaff A.C."/>
            <person name="Wheeler K."/>
            <person name="Mason C."/>
            <person name="Venkateswaran K."/>
        </authorList>
    </citation>
    <scope>NUCLEOTIDE SEQUENCE [LARGE SCALE GENOMIC DNA]</scope>
    <source>
        <strain evidence="2 3">IF2SW-P2</strain>
    </source>
</reference>
<dbReference type="EMBL" id="POUR01000001">
    <property type="protein sequence ID" value="PNF67294.1"/>
    <property type="molecule type" value="Genomic_DNA"/>
</dbReference>
<gene>
    <name evidence="2" type="ORF">C1167_04760</name>
</gene>
<keyword evidence="1" id="KW-1133">Transmembrane helix</keyword>
<protein>
    <recommendedName>
        <fullName evidence="4">Serine/threonine protein kinase</fullName>
    </recommendedName>
</protein>
<accession>A0ABX4VJV6</accession>
<evidence type="ECO:0008006" key="4">
    <source>
        <dbReference type="Google" id="ProtNLM"/>
    </source>
</evidence>
<name>A0ABX4VJV6_9ENTR</name>
<sequence>MRDVLFFHYSAITIALFPFWPVKPLRPSPLLRHFHKQATSQCNRVNGEGYVFNFWRTGY</sequence>
<feature type="transmembrane region" description="Helical" evidence="1">
    <location>
        <begin position="6"/>
        <end position="22"/>
    </location>
</feature>
<organism evidence="2 3">
    <name type="scientific">Enterobacter bugandensis</name>
    <dbReference type="NCBI Taxonomy" id="881260"/>
    <lineage>
        <taxon>Bacteria</taxon>
        <taxon>Pseudomonadati</taxon>
        <taxon>Pseudomonadota</taxon>
        <taxon>Gammaproteobacteria</taxon>
        <taxon>Enterobacterales</taxon>
        <taxon>Enterobacteriaceae</taxon>
        <taxon>Enterobacter</taxon>
    </lineage>
</organism>